<protein>
    <recommendedName>
        <fullName evidence="2">SCP domain-containing protein</fullName>
    </recommendedName>
</protein>
<keyword evidence="1" id="KW-0732">Signal</keyword>
<dbReference type="PANTHER" id="PTHR10334">
    <property type="entry name" value="CYSTEINE-RICH SECRETORY PROTEIN-RELATED"/>
    <property type="match status" value="1"/>
</dbReference>
<dbReference type="FunFam" id="3.40.33.10:FF:000004">
    <property type="entry name" value="CAP, cysteine-rich secretory protein, antigen 5"/>
    <property type="match status" value="1"/>
</dbReference>
<evidence type="ECO:0000313" key="4">
    <source>
        <dbReference type="Proteomes" id="UP001157006"/>
    </source>
</evidence>
<dbReference type="CDD" id="cd05381">
    <property type="entry name" value="CAP_PR-1"/>
    <property type="match status" value="1"/>
</dbReference>
<gene>
    <name evidence="3" type="ORF">VFH_IV120920</name>
</gene>
<evidence type="ECO:0000313" key="3">
    <source>
        <dbReference type="EMBL" id="CAI8609184.1"/>
    </source>
</evidence>
<dbReference type="PRINTS" id="PR00837">
    <property type="entry name" value="V5TPXLIKE"/>
</dbReference>
<reference evidence="3 4" key="1">
    <citation type="submission" date="2023-01" db="EMBL/GenBank/DDBJ databases">
        <authorList>
            <person name="Kreplak J."/>
        </authorList>
    </citation>
    <scope>NUCLEOTIDE SEQUENCE [LARGE SCALE GENOMIC DNA]</scope>
</reference>
<dbReference type="InterPro" id="IPR014044">
    <property type="entry name" value="CAP_dom"/>
</dbReference>
<feature type="domain" description="SCP" evidence="2">
    <location>
        <begin position="32"/>
        <end position="170"/>
    </location>
</feature>
<dbReference type="SUPFAM" id="SSF55797">
    <property type="entry name" value="PR-1-like"/>
    <property type="match status" value="1"/>
</dbReference>
<feature type="signal peptide" evidence="1">
    <location>
        <begin position="1"/>
        <end position="25"/>
    </location>
</feature>
<dbReference type="InterPro" id="IPR001283">
    <property type="entry name" value="CRISP-related"/>
</dbReference>
<dbReference type="EMBL" id="OX451739">
    <property type="protein sequence ID" value="CAI8609184.1"/>
    <property type="molecule type" value="Genomic_DNA"/>
</dbReference>
<dbReference type="Proteomes" id="UP001157006">
    <property type="component" value="Chromosome 4"/>
</dbReference>
<name>A0AAV1AGF3_VICFA</name>
<dbReference type="AlphaFoldDB" id="A0AAV1AGF3"/>
<sequence>MVQYSQLMFLLTALTTIHVSTTSSATPPPLSPTAREFLETHNQARSSVGVAPLTWSEQLSNITNKLVRYQRDKMACQFANLTAGKYGANQLMSLGATVTPRMVVEEWVKEKQFYNHSDNSCVVNHRCGVYTQVVWRKSLELGCAQAVCGKDGSGTSLSICFYFPPGNYVGESPY</sequence>
<accession>A0AAV1AGF3</accession>
<evidence type="ECO:0000256" key="1">
    <source>
        <dbReference type="SAM" id="SignalP"/>
    </source>
</evidence>
<keyword evidence="4" id="KW-1185">Reference proteome</keyword>
<proteinExistence type="predicted"/>
<feature type="chain" id="PRO_5043359384" description="SCP domain-containing protein" evidence="1">
    <location>
        <begin position="26"/>
        <end position="174"/>
    </location>
</feature>
<dbReference type="Gene3D" id="3.40.33.10">
    <property type="entry name" value="CAP"/>
    <property type="match status" value="1"/>
</dbReference>
<dbReference type="Pfam" id="PF00188">
    <property type="entry name" value="CAP"/>
    <property type="match status" value="1"/>
</dbReference>
<organism evidence="3 4">
    <name type="scientific">Vicia faba</name>
    <name type="common">Broad bean</name>
    <name type="synonym">Faba vulgaris</name>
    <dbReference type="NCBI Taxonomy" id="3906"/>
    <lineage>
        <taxon>Eukaryota</taxon>
        <taxon>Viridiplantae</taxon>
        <taxon>Streptophyta</taxon>
        <taxon>Embryophyta</taxon>
        <taxon>Tracheophyta</taxon>
        <taxon>Spermatophyta</taxon>
        <taxon>Magnoliopsida</taxon>
        <taxon>eudicotyledons</taxon>
        <taxon>Gunneridae</taxon>
        <taxon>Pentapetalae</taxon>
        <taxon>rosids</taxon>
        <taxon>fabids</taxon>
        <taxon>Fabales</taxon>
        <taxon>Fabaceae</taxon>
        <taxon>Papilionoideae</taxon>
        <taxon>50 kb inversion clade</taxon>
        <taxon>NPAAA clade</taxon>
        <taxon>Hologalegina</taxon>
        <taxon>IRL clade</taxon>
        <taxon>Fabeae</taxon>
        <taxon>Vicia</taxon>
    </lineage>
</organism>
<evidence type="ECO:0000259" key="2">
    <source>
        <dbReference type="SMART" id="SM00198"/>
    </source>
</evidence>
<dbReference type="InterPro" id="IPR035940">
    <property type="entry name" value="CAP_sf"/>
</dbReference>
<dbReference type="SMART" id="SM00198">
    <property type="entry name" value="SCP"/>
    <property type="match status" value="1"/>
</dbReference>